<accession>A0A9N7REJ7</accession>
<dbReference type="Pfam" id="PF00646">
    <property type="entry name" value="F-box"/>
    <property type="match status" value="1"/>
</dbReference>
<dbReference type="EMBL" id="CACSLK010027624">
    <property type="protein sequence ID" value="CAA0826882.1"/>
    <property type="molecule type" value="Genomic_DNA"/>
</dbReference>
<keyword evidence="3" id="KW-1185">Reference proteome</keyword>
<dbReference type="InterPro" id="IPR013187">
    <property type="entry name" value="F-box-assoc_dom_typ3"/>
</dbReference>
<dbReference type="Gene3D" id="1.20.1280.50">
    <property type="match status" value="1"/>
</dbReference>
<dbReference type="Pfam" id="PF08268">
    <property type="entry name" value="FBA_3"/>
    <property type="match status" value="1"/>
</dbReference>
<dbReference type="SUPFAM" id="SSF81383">
    <property type="entry name" value="F-box domain"/>
    <property type="match status" value="1"/>
</dbReference>
<dbReference type="SMART" id="SM00256">
    <property type="entry name" value="FBOX"/>
    <property type="match status" value="1"/>
</dbReference>
<dbReference type="PANTHER" id="PTHR31672">
    <property type="entry name" value="BNACNNG10540D PROTEIN"/>
    <property type="match status" value="1"/>
</dbReference>
<dbReference type="PROSITE" id="PS50181">
    <property type="entry name" value="FBOX"/>
    <property type="match status" value="1"/>
</dbReference>
<comment type="caution">
    <text evidence="2">The sequence shown here is derived from an EMBL/GenBank/DDBJ whole genome shotgun (WGS) entry which is preliminary data.</text>
</comment>
<evidence type="ECO:0000313" key="3">
    <source>
        <dbReference type="Proteomes" id="UP001153555"/>
    </source>
</evidence>
<evidence type="ECO:0000259" key="1">
    <source>
        <dbReference type="PROSITE" id="PS50181"/>
    </source>
</evidence>
<dbReference type="InterPro" id="IPR036047">
    <property type="entry name" value="F-box-like_dom_sf"/>
</dbReference>
<proteinExistence type="predicted"/>
<dbReference type="InterPro" id="IPR050796">
    <property type="entry name" value="SCF_F-box_component"/>
</dbReference>
<dbReference type="InterPro" id="IPR017451">
    <property type="entry name" value="F-box-assoc_interact_dom"/>
</dbReference>
<sequence>MENDNPETDASIIPEEIITEILLRLPVKSLLRFKSVCKPWLLLISSSKFAKAHLKTSTAQNSGVSARENLIFGLITDNDRSLYTCPINSAIDGSVLADPLTGCLYSVDDNRDPIPFDAAPLDCPPLAPGIDLTMIGSCNGLVCFILSDSSNESSPKCSICLMNPATRKLKILPESDSSGNNLLYFLNSYSFGYDEVHDDFKVIEVNSFAIRSDQHETYAMIYSSRADSWKLLLNWPGGHVPEWVHPLVVEVKVFGGCLAICGVNRESIVVWVMKEYGVGESWAKVVEVALDFFELGFVWPRPVFVSEDARLMVINYGSSLKLYDSGNMGPHHFDTSIAIDATTYAESLCWLTLDEDDKGL</sequence>
<name>A0A9N7REJ7_STRHE</name>
<dbReference type="Proteomes" id="UP001153555">
    <property type="component" value="Unassembled WGS sequence"/>
</dbReference>
<dbReference type="PANTHER" id="PTHR31672:SF13">
    <property type="entry name" value="F-BOX PROTEIN CPR30-LIKE"/>
    <property type="match status" value="1"/>
</dbReference>
<protein>
    <recommendedName>
        <fullName evidence="1">F-box domain-containing protein</fullName>
    </recommendedName>
</protein>
<evidence type="ECO:0000313" key="2">
    <source>
        <dbReference type="EMBL" id="CAA0826882.1"/>
    </source>
</evidence>
<dbReference type="NCBIfam" id="TIGR01640">
    <property type="entry name" value="F_box_assoc_1"/>
    <property type="match status" value="1"/>
</dbReference>
<dbReference type="InterPro" id="IPR001810">
    <property type="entry name" value="F-box_dom"/>
</dbReference>
<feature type="domain" description="F-box" evidence="1">
    <location>
        <begin position="7"/>
        <end position="53"/>
    </location>
</feature>
<dbReference type="AlphaFoldDB" id="A0A9N7REJ7"/>
<gene>
    <name evidence="2" type="ORF">SHERM_02075</name>
</gene>
<organism evidence="2 3">
    <name type="scientific">Striga hermonthica</name>
    <name type="common">Purple witchweed</name>
    <name type="synonym">Buchnera hermonthica</name>
    <dbReference type="NCBI Taxonomy" id="68872"/>
    <lineage>
        <taxon>Eukaryota</taxon>
        <taxon>Viridiplantae</taxon>
        <taxon>Streptophyta</taxon>
        <taxon>Embryophyta</taxon>
        <taxon>Tracheophyta</taxon>
        <taxon>Spermatophyta</taxon>
        <taxon>Magnoliopsida</taxon>
        <taxon>eudicotyledons</taxon>
        <taxon>Gunneridae</taxon>
        <taxon>Pentapetalae</taxon>
        <taxon>asterids</taxon>
        <taxon>lamiids</taxon>
        <taxon>Lamiales</taxon>
        <taxon>Orobanchaceae</taxon>
        <taxon>Buchnereae</taxon>
        <taxon>Striga</taxon>
    </lineage>
</organism>
<dbReference type="OrthoDB" id="591557at2759"/>
<reference evidence="2" key="1">
    <citation type="submission" date="2019-12" db="EMBL/GenBank/DDBJ databases">
        <authorList>
            <person name="Scholes J."/>
        </authorList>
    </citation>
    <scope>NUCLEOTIDE SEQUENCE</scope>
</reference>